<evidence type="ECO:0000313" key="1">
    <source>
        <dbReference type="EMBL" id="KYD04405.1"/>
    </source>
</evidence>
<evidence type="ECO:0000313" key="3">
    <source>
        <dbReference type="Proteomes" id="UP000075666"/>
    </source>
</evidence>
<reference evidence="2 4" key="2">
    <citation type="submission" date="2020-12" db="EMBL/GenBank/DDBJ databases">
        <title>Taxonomic evaluation of the Bacillus sporothermodurans group of bacteria based on whole genome sequences.</title>
        <authorList>
            <person name="Fiedler G."/>
            <person name="Herbstmann A.-D."/>
            <person name="Doll E."/>
            <person name="Wenning M."/>
            <person name="Brinks E."/>
            <person name="Kabisch J."/>
            <person name="Breitenwieser F."/>
            <person name="Lappann M."/>
            <person name="Boehnlein C."/>
            <person name="Franz C."/>
        </authorList>
    </citation>
    <scope>NUCLEOTIDE SEQUENCE [LARGE SCALE GENOMIC DNA]</scope>
    <source>
        <strain evidence="2 4">DSM 10599</strain>
    </source>
</reference>
<accession>A0A150KWF0</accession>
<dbReference type="InterPro" id="IPR025236">
    <property type="entry name" value="SR1P"/>
</dbReference>
<keyword evidence="3" id="KW-1185">Reference proteome</keyword>
<dbReference type="Pfam" id="PF13790">
    <property type="entry name" value="SR1P"/>
    <property type="match status" value="1"/>
</dbReference>
<dbReference type="AlphaFoldDB" id="A0A150KWF0"/>
<dbReference type="Proteomes" id="UP000595512">
    <property type="component" value="Chromosome"/>
</dbReference>
<dbReference type="EMBL" id="LQYN01000060">
    <property type="protein sequence ID" value="KYD04405.1"/>
    <property type="molecule type" value="Genomic_DNA"/>
</dbReference>
<dbReference type="EMBL" id="CP066701">
    <property type="protein sequence ID" value="QQX25347.1"/>
    <property type="molecule type" value="Genomic_DNA"/>
</dbReference>
<dbReference type="KEGG" id="hspo:JGZ69_22115"/>
<name>A0A150KWF0_9BACI</name>
<proteinExistence type="predicted"/>
<evidence type="ECO:0000313" key="2">
    <source>
        <dbReference type="EMBL" id="QQX25347.1"/>
    </source>
</evidence>
<gene>
    <name evidence="1" type="ORF">B4102_0437</name>
    <name evidence="2" type="ORF">JGZ69_22115</name>
</gene>
<dbReference type="PATRIC" id="fig|46224.3.peg.3360"/>
<evidence type="ECO:0000313" key="4">
    <source>
        <dbReference type="Proteomes" id="UP000595512"/>
    </source>
</evidence>
<reference evidence="1 3" key="1">
    <citation type="submission" date="2016-01" db="EMBL/GenBank/DDBJ databases">
        <title>Genome Sequences of Twelve Sporeforming Bacillus Species Isolated from Foods.</title>
        <authorList>
            <person name="Berendsen E.M."/>
            <person name="Wells-Bennik M.H."/>
            <person name="Krawcyk A.O."/>
            <person name="De Jong A."/>
            <person name="Holsappel S."/>
            <person name="Eijlander R.T."/>
            <person name="Kuipers O.P."/>
        </authorList>
    </citation>
    <scope>NUCLEOTIDE SEQUENCE [LARGE SCALE GENOMIC DNA]</scope>
    <source>
        <strain evidence="1 3">B4102</strain>
    </source>
</reference>
<dbReference type="OrthoDB" id="2971595at2"/>
<protein>
    <submittedName>
        <fullName evidence="2">GapA-binding peptide SR1P</fullName>
    </submittedName>
</protein>
<organism evidence="1 3">
    <name type="scientific">Heyndrickxia sporothermodurans</name>
    <dbReference type="NCBI Taxonomy" id="46224"/>
    <lineage>
        <taxon>Bacteria</taxon>
        <taxon>Bacillati</taxon>
        <taxon>Bacillota</taxon>
        <taxon>Bacilli</taxon>
        <taxon>Bacillales</taxon>
        <taxon>Bacillaceae</taxon>
        <taxon>Heyndrickxia</taxon>
    </lineage>
</organism>
<dbReference type="Proteomes" id="UP000075666">
    <property type="component" value="Unassembled WGS sequence"/>
</dbReference>
<sequence length="41" mass="4731">MGTLICQACNKIIDHFEDEKVSVLYSSCTNCHKEQIEKENE</sequence>
<dbReference type="RefSeq" id="WP_066232152.1">
    <property type="nucleotide sequence ID" value="NZ_CP066701.1"/>
</dbReference>